<dbReference type="CDD" id="cd17355">
    <property type="entry name" value="MFS_YcxA_like"/>
    <property type="match status" value="1"/>
</dbReference>
<evidence type="ECO:0000313" key="8">
    <source>
        <dbReference type="Proteomes" id="UP000612893"/>
    </source>
</evidence>
<organism evidence="7 8">
    <name type="scientific">Candidatus Nephthysia bennettiae</name>
    <dbReference type="NCBI Taxonomy" id="3127016"/>
    <lineage>
        <taxon>Bacteria</taxon>
        <taxon>Bacillati</taxon>
        <taxon>Candidatus Dormiibacterota</taxon>
        <taxon>Candidatus Dormibacteria</taxon>
        <taxon>Candidatus Dormibacterales</taxon>
        <taxon>Candidatus Dormibacteraceae</taxon>
        <taxon>Candidatus Nephthysia</taxon>
    </lineage>
</organism>
<evidence type="ECO:0000256" key="2">
    <source>
        <dbReference type="ARBA" id="ARBA00022692"/>
    </source>
</evidence>
<dbReference type="RefSeq" id="WP_338204602.1">
    <property type="nucleotide sequence ID" value="NZ_JAEKNR010000216.1"/>
</dbReference>
<dbReference type="InterPro" id="IPR020846">
    <property type="entry name" value="MFS_dom"/>
</dbReference>
<feature type="domain" description="Major facilitator superfamily (MFS) profile" evidence="6">
    <location>
        <begin position="11"/>
        <end position="405"/>
    </location>
</feature>
<feature type="transmembrane region" description="Helical" evidence="5">
    <location>
        <begin position="168"/>
        <end position="188"/>
    </location>
</feature>
<reference evidence="7" key="1">
    <citation type="submission" date="2020-10" db="EMBL/GenBank/DDBJ databases">
        <title>Ca. Dormibacterota MAGs.</title>
        <authorList>
            <person name="Montgomery K."/>
        </authorList>
    </citation>
    <scope>NUCLEOTIDE SEQUENCE [LARGE SCALE GENOMIC DNA]</scope>
    <source>
        <strain evidence="7">SC8812_S17_10</strain>
    </source>
</reference>
<dbReference type="PANTHER" id="PTHR11360">
    <property type="entry name" value="MONOCARBOXYLATE TRANSPORTER"/>
    <property type="match status" value="1"/>
</dbReference>
<comment type="caution">
    <text evidence="7">The sequence shown here is derived from an EMBL/GenBank/DDBJ whole genome shotgun (WGS) entry which is preliminary data.</text>
</comment>
<feature type="transmembrane region" description="Helical" evidence="5">
    <location>
        <begin position="257"/>
        <end position="280"/>
    </location>
</feature>
<dbReference type="PANTHER" id="PTHR11360:SF290">
    <property type="entry name" value="MONOCARBOXYLATE MFS PERMEASE"/>
    <property type="match status" value="1"/>
</dbReference>
<feature type="transmembrane region" description="Helical" evidence="5">
    <location>
        <begin position="7"/>
        <end position="30"/>
    </location>
</feature>
<feature type="transmembrane region" description="Helical" evidence="5">
    <location>
        <begin position="381"/>
        <end position="399"/>
    </location>
</feature>
<dbReference type="Pfam" id="PF07690">
    <property type="entry name" value="MFS_1"/>
    <property type="match status" value="1"/>
</dbReference>
<feature type="transmembrane region" description="Helical" evidence="5">
    <location>
        <begin position="50"/>
        <end position="70"/>
    </location>
</feature>
<feature type="transmembrane region" description="Helical" evidence="5">
    <location>
        <begin position="315"/>
        <end position="335"/>
    </location>
</feature>
<dbReference type="PROSITE" id="PS00216">
    <property type="entry name" value="SUGAR_TRANSPORT_1"/>
    <property type="match status" value="1"/>
</dbReference>
<evidence type="ECO:0000256" key="4">
    <source>
        <dbReference type="ARBA" id="ARBA00023136"/>
    </source>
</evidence>
<feature type="transmembrane region" description="Helical" evidence="5">
    <location>
        <begin position="227"/>
        <end position="251"/>
    </location>
</feature>
<feature type="transmembrane region" description="Helical" evidence="5">
    <location>
        <begin position="287"/>
        <end position="309"/>
    </location>
</feature>
<dbReference type="GO" id="GO:0005886">
    <property type="term" value="C:plasma membrane"/>
    <property type="evidence" value="ECO:0007669"/>
    <property type="project" value="UniProtKB-SubCell"/>
</dbReference>
<evidence type="ECO:0000256" key="5">
    <source>
        <dbReference type="SAM" id="Phobius"/>
    </source>
</evidence>
<dbReference type="PROSITE" id="PS50850">
    <property type="entry name" value="MFS"/>
    <property type="match status" value="1"/>
</dbReference>
<sequence>MLNRVFYGWVIAVVLGLTAIISQGGTFLLYSVLIVPIQHDQGWSRGEISGAYAAGYVVWGGFAMFAGRLADRHGARVLMTVGGLLGGACLLALAGSHQLWQLYLFWGVGIGLTMGLTSNEVPFTTVANWFVRRRGAAMAVVTGLTGLSLPIFVPAASWTVVHYGWRTAVILVGLTFILLLSPACAIVLRRRPEDFGLVPDGDPAPIATEVPQVTGIRFQEAIAGRTFWALTLASSLCNLALTAVIVHQVAFLIDRGYAPVFAAGVAGLMGLVSLPGRVLFALAIDRLGALLPLALAIGAEGVGIALLVLAPHGGWLLLFVLVFGLAFGSIGSLRAAGIAEQFGRRAFGTIATAAALPTYLAAALGSVASGWLFDRLGGYDLTFWAAAATCGLSALVVLATRWRSPGLVLPTPPGRRSVAGRDRRD</sequence>
<dbReference type="InterPro" id="IPR036259">
    <property type="entry name" value="MFS_trans_sf"/>
</dbReference>
<dbReference type="InterPro" id="IPR005829">
    <property type="entry name" value="Sugar_transporter_CS"/>
</dbReference>
<dbReference type="EMBL" id="JAEKNR010000216">
    <property type="protein sequence ID" value="MBJ7600648.1"/>
    <property type="molecule type" value="Genomic_DNA"/>
</dbReference>
<keyword evidence="3 5" id="KW-1133">Transmembrane helix</keyword>
<keyword evidence="8" id="KW-1185">Reference proteome</keyword>
<dbReference type="Gene3D" id="1.20.1250.20">
    <property type="entry name" value="MFS general substrate transporter like domains"/>
    <property type="match status" value="1"/>
</dbReference>
<dbReference type="InterPro" id="IPR011701">
    <property type="entry name" value="MFS"/>
</dbReference>
<name>A0A934NB33_9BACT</name>
<feature type="transmembrane region" description="Helical" evidence="5">
    <location>
        <begin position="103"/>
        <end position="123"/>
    </location>
</feature>
<comment type="subcellular location">
    <subcellularLocation>
        <location evidence="1">Cell membrane</location>
        <topology evidence="1">Multi-pass membrane protein</topology>
    </subcellularLocation>
</comment>
<feature type="transmembrane region" description="Helical" evidence="5">
    <location>
        <begin position="135"/>
        <end position="156"/>
    </location>
</feature>
<dbReference type="SUPFAM" id="SSF103473">
    <property type="entry name" value="MFS general substrate transporter"/>
    <property type="match status" value="1"/>
</dbReference>
<dbReference type="AlphaFoldDB" id="A0A934NB33"/>
<protein>
    <submittedName>
        <fullName evidence="7">MFS transporter</fullName>
    </submittedName>
</protein>
<evidence type="ECO:0000259" key="6">
    <source>
        <dbReference type="PROSITE" id="PS50850"/>
    </source>
</evidence>
<keyword evidence="2 5" id="KW-0812">Transmembrane</keyword>
<keyword evidence="4 5" id="KW-0472">Membrane</keyword>
<dbReference type="InterPro" id="IPR050327">
    <property type="entry name" value="Proton-linked_MCT"/>
</dbReference>
<evidence type="ECO:0000313" key="7">
    <source>
        <dbReference type="EMBL" id="MBJ7600648.1"/>
    </source>
</evidence>
<feature type="transmembrane region" description="Helical" evidence="5">
    <location>
        <begin position="77"/>
        <end position="97"/>
    </location>
</feature>
<evidence type="ECO:0000256" key="1">
    <source>
        <dbReference type="ARBA" id="ARBA00004651"/>
    </source>
</evidence>
<proteinExistence type="predicted"/>
<gene>
    <name evidence="7" type="ORF">JF922_21590</name>
</gene>
<feature type="transmembrane region" description="Helical" evidence="5">
    <location>
        <begin position="347"/>
        <end position="369"/>
    </location>
</feature>
<dbReference type="Proteomes" id="UP000612893">
    <property type="component" value="Unassembled WGS sequence"/>
</dbReference>
<accession>A0A934NB33</accession>
<evidence type="ECO:0000256" key="3">
    <source>
        <dbReference type="ARBA" id="ARBA00022989"/>
    </source>
</evidence>